<dbReference type="EMBL" id="RWGY01000013">
    <property type="protein sequence ID" value="TVU24934.1"/>
    <property type="molecule type" value="Genomic_DNA"/>
</dbReference>
<evidence type="ECO:0000313" key="1">
    <source>
        <dbReference type="EMBL" id="TVU24934.1"/>
    </source>
</evidence>
<keyword evidence="2" id="KW-1185">Reference proteome</keyword>
<protein>
    <submittedName>
        <fullName evidence="1">Uncharacterized protein</fullName>
    </submittedName>
</protein>
<dbReference type="Proteomes" id="UP000324897">
    <property type="component" value="Chromosome 2"/>
</dbReference>
<comment type="caution">
    <text evidence="1">The sequence shown here is derived from an EMBL/GenBank/DDBJ whole genome shotgun (WGS) entry which is preliminary data.</text>
</comment>
<gene>
    <name evidence="1" type="ORF">EJB05_27404</name>
</gene>
<feature type="non-terminal residue" evidence="1">
    <location>
        <position position="1"/>
    </location>
</feature>
<dbReference type="AlphaFoldDB" id="A0A5J9UNE8"/>
<reference evidence="1 2" key="1">
    <citation type="journal article" date="2019" name="Sci. Rep.">
        <title>A high-quality genome of Eragrostis curvula grass provides insights into Poaceae evolution and supports new strategies to enhance forage quality.</title>
        <authorList>
            <person name="Carballo J."/>
            <person name="Santos B.A.C.M."/>
            <person name="Zappacosta D."/>
            <person name="Garbus I."/>
            <person name="Selva J.P."/>
            <person name="Gallo C.A."/>
            <person name="Diaz A."/>
            <person name="Albertini E."/>
            <person name="Caccamo M."/>
            <person name="Echenique V."/>
        </authorList>
    </citation>
    <scope>NUCLEOTIDE SEQUENCE [LARGE SCALE GENOMIC DNA]</scope>
    <source>
        <strain evidence="2">cv. Victoria</strain>
        <tissue evidence="1">Leaf</tissue>
    </source>
</reference>
<accession>A0A5J9UNE8</accession>
<evidence type="ECO:0000313" key="2">
    <source>
        <dbReference type="Proteomes" id="UP000324897"/>
    </source>
</evidence>
<proteinExistence type="predicted"/>
<organism evidence="1 2">
    <name type="scientific">Eragrostis curvula</name>
    <name type="common">weeping love grass</name>
    <dbReference type="NCBI Taxonomy" id="38414"/>
    <lineage>
        <taxon>Eukaryota</taxon>
        <taxon>Viridiplantae</taxon>
        <taxon>Streptophyta</taxon>
        <taxon>Embryophyta</taxon>
        <taxon>Tracheophyta</taxon>
        <taxon>Spermatophyta</taxon>
        <taxon>Magnoliopsida</taxon>
        <taxon>Liliopsida</taxon>
        <taxon>Poales</taxon>
        <taxon>Poaceae</taxon>
        <taxon>PACMAD clade</taxon>
        <taxon>Chloridoideae</taxon>
        <taxon>Eragrostideae</taxon>
        <taxon>Eragrostidinae</taxon>
        <taxon>Eragrostis</taxon>
    </lineage>
</organism>
<name>A0A5J9UNE8_9POAL</name>
<dbReference type="Gramene" id="TVU24934">
    <property type="protein sequence ID" value="TVU24934"/>
    <property type="gene ID" value="EJB05_27404"/>
</dbReference>
<sequence length="112" mass="12220">SDGDMPMIGIVGLPVPNIDVCLETSLKMIYGALASKACGESCIRGYWLVDDSILVCKCSPKWFNMTGSIVLHGSARSVTAVAVWELKFSDIVKCQPDGSMKIMNPKRIYSEM</sequence>